<dbReference type="PANTHER" id="PTHR35357">
    <property type="entry name" value="OS02G0537100 PROTEIN"/>
    <property type="match status" value="1"/>
</dbReference>
<evidence type="ECO:0000313" key="6">
    <source>
        <dbReference type="EMBL" id="GFZ13883.1"/>
    </source>
</evidence>
<dbReference type="InterPro" id="IPR006501">
    <property type="entry name" value="Pectinesterase_inhib_dom"/>
</dbReference>
<protein>
    <recommendedName>
        <fullName evidence="5">Pectinesterase inhibitor domain-containing protein</fullName>
    </recommendedName>
</protein>
<evidence type="ECO:0000256" key="3">
    <source>
        <dbReference type="ARBA" id="ARBA00038471"/>
    </source>
</evidence>
<dbReference type="SMART" id="SM00856">
    <property type="entry name" value="PMEI"/>
    <property type="match status" value="1"/>
</dbReference>
<dbReference type="GO" id="GO:0004857">
    <property type="term" value="F:enzyme inhibitor activity"/>
    <property type="evidence" value="ECO:0007669"/>
    <property type="project" value="InterPro"/>
</dbReference>
<dbReference type="EMBL" id="BJWL01000024">
    <property type="protein sequence ID" value="GFZ13883.1"/>
    <property type="molecule type" value="Genomic_DNA"/>
</dbReference>
<proteinExistence type="inferred from homology"/>
<dbReference type="SUPFAM" id="SSF101148">
    <property type="entry name" value="Plant invertase/pectin methylesterase inhibitor"/>
    <property type="match status" value="1"/>
</dbReference>
<keyword evidence="7" id="KW-1185">Reference proteome</keyword>
<dbReference type="InterPro" id="IPR035513">
    <property type="entry name" value="Invertase/methylesterase_inhib"/>
</dbReference>
<sequence>MMKNSNSPTFIFLLTILATSQCFVTVTAQNLIAQVCKKTPLDSLCRSILQSGSRTSQGDLKGLSLIATNASQARATRLSKYIDSIVKDNPKAKDALKMCRETYKIIARDLAPFAFNALQTNDKKAAAEVMSTVVVTAKECKLSLKQKPQAVLQKQWDQLKNEANTMYKSVVVNESIIKMLLLS</sequence>
<dbReference type="NCBIfam" id="TIGR01614">
    <property type="entry name" value="PME_inhib"/>
    <property type="match status" value="1"/>
</dbReference>
<dbReference type="AlphaFoldDB" id="A0A7J0GSX5"/>
<dbReference type="Gene3D" id="1.20.140.40">
    <property type="entry name" value="Invertase/pectin methylesterase inhibitor family protein"/>
    <property type="match status" value="1"/>
</dbReference>
<dbReference type="Pfam" id="PF04043">
    <property type="entry name" value="PMEI"/>
    <property type="match status" value="1"/>
</dbReference>
<feature type="signal peptide" evidence="4">
    <location>
        <begin position="1"/>
        <end position="28"/>
    </location>
</feature>
<organism evidence="6 7">
    <name type="scientific">Actinidia rufa</name>
    <dbReference type="NCBI Taxonomy" id="165716"/>
    <lineage>
        <taxon>Eukaryota</taxon>
        <taxon>Viridiplantae</taxon>
        <taxon>Streptophyta</taxon>
        <taxon>Embryophyta</taxon>
        <taxon>Tracheophyta</taxon>
        <taxon>Spermatophyta</taxon>
        <taxon>Magnoliopsida</taxon>
        <taxon>eudicotyledons</taxon>
        <taxon>Gunneridae</taxon>
        <taxon>Pentapetalae</taxon>
        <taxon>asterids</taxon>
        <taxon>Ericales</taxon>
        <taxon>Actinidiaceae</taxon>
        <taxon>Actinidia</taxon>
    </lineage>
</organism>
<dbReference type="OrthoDB" id="764172at2759"/>
<keyword evidence="1 4" id="KW-0732">Signal</keyword>
<reference evidence="6 7" key="1">
    <citation type="submission" date="2019-07" db="EMBL/GenBank/DDBJ databases">
        <title>De Novo Assembly of kiwifruit Actinidia rufa.</title>
        <authorList>
            <person name="Sugita-Konishi S."/>
            <person name="Sato K."/>
            <person name="Mori E."/>
            <person name="Abe Y."/>
            <person name="Kisaki G."/>
            <person name="Hamano K."/>
            <person name="Suezawa K."/>
            <person name="Otani M."/>
            <person name="Fukuda T."/>
            <person name="Manabe T."/>
            <person name="Gomi K."/>
            <person name="Tabuchi M."/>
            <person name="Akimitsu K."/>
            <person name="Kataoka I."/>
        </authorList>
    </citation>
    <scope>NUCLEOTIDE SEQUENCE [LARGE SCALE GENOMIC DNA]</scope>
    <source>
        <strain evidence="7">cv. Fuchu</strain>
    </source>
</reference>
<accession>A0A7J0GSX5</accession>
<evidence type="ECO:0000256" key="2">
    <source>
        <dbReference type="ARBA" id="ARBA00023157"/>
    </source>
</evidence>
<evidence type="ECO:0000259" key="5">
    <source>
        <dbReference type="SMART" id="SM00856"/>
    </source>
</evidence>
<comment type="caution">
    <text evidence="6">The sequence shown here is derived from an EMBL/GenBank/DDBJ whole genome shotgun (WGS) entry which is preliminary data.</text>
</comment>
<evidence type="ECO:0000313" key="7">
    <source>
        <dbReference type="Proteomes" id="UP000585474"/>
    </source>
</evidence>
<name>A0A7J0GSX5_9ERIC</name>
<feature type="chain" id="PRO_5029907805" description="Pectinesterase inhibitor domain-containing protein" evidence="4">
    <location>
        <begin position="29"/>
        <end position="183"/>
    </location>
</feature>
<gene>
    <name evidence="6" type="ORF">Acr_24g0000730</name>
</gene>
<dbReference type="Proteomes" id="UP000585474">
    <property type="component" value="Unassembled WGS sequence"/>
</dbReference>
<evidence type="ECO:0000256" key="1">
    <source>
        <dbReference type="ARBA" id="ARBA00022729"/>
    </source>
</evidence>
<dbReference type="PANTHER" id="PTHR35357:SF8">
    <property type="entry name" value="OS01G0111000 PROTEIN"/>
    <property type="match status" value="1"/>
</dbReference>
<evidence type="ECO:0000256" key="4">
    <source>
        <dbReference type="SAM" id="SignalP"/>
    </source>
</evidence>
<feature type="domain" description="Pectinesterase inhibitor" evidence="5">
    <location>
        <begin position="27"/>
        <end position="180"/>
    </location>
</feature>
<comment type="similarity">
    <text evidence="3">Belongs to the PMEI family.</text>
</comment>
<keyword evidence="2" id="KW-1015">Disulfide bond</keyword>